<feature type="compositionally biased region" description="Basic and acidic residues" evidence="1">
    <location>
        <begin position="72"/>
        <end position="83"/>
    </location>
</feature>
<feature type="compositionally biased region" description="Polar residues" evidence="1">
    <location>
        <begin position="88"/>
        <end position="100"/>
    </location>
</feature>
<organism evidence="2 3">
    <name type="scientific">Austropuccinia psidii MF-1</name>
    <dbReference type="NCBI Taxonomy" id="1389203"/>
    <lineage>
        <taxon>Eukaryota</taxon>
        <taxon>Fungi</taxon>
        <taxon>Dikarya</taxon>
        <taxon>Basidiomycota</taxon>
        <taxon>Pucciniomycotina</taxon>
        <taxon>Pucciniomycetes</taxon>
        <taxon>Pucciniales</taxon>
        <taxon>Sphaerophragmiaceae</taxon>
        <taxon>Austropuccinia</taxon>
    </lineage>
</organism>
<protein>
    <submittedName>
        <fullName evidence="2">Uncharacterized protein</fullName>
    </submittedName>
</protein>
<name>A0A9Q3EDY4_9BASI</name>
<dbReference type="Proteomes" id="UP000765509">
    <property type="component" value="Unassembled WGS sequence"/>
</dbReference>
<evidence type="ECO:0000256" key="1">
    <source>
        <dbReference type="SAM" id="MobiDB-lite"/>
    </source>
</evidence>
<feature type="region of interest" description="Disordered" evidence="1">
    <location>
        <begin position="57"/>
        <end position="100"/>
    </location>
</feature>
<evidence type="ECO:0000313" key="3">
    <source>
        <dbReference type="Proteomes" id="UP000765509"/>
    </source>
</evidence>
<reference evidence="2" key="1">
    <citation type="submission" date="2021-03" db="EMBL/GenBank/DDBJ databases">
        <title>Draft genome sequence of rust myrtle Austropuccinia psidii MF-1, a brazilian biotype.</title>
        <authorList>
            <person name="Quecine M.C."/>
            <person name="Pachon D.M.R."/>
            <person name="Bonatelli M.L."/>
            <person name="Correr F.H."/>
            <person name="Franceschini L.M."/>
            <person name="Leite T.F."/>
            <person name="Margarido G.R.A."/>
            <person name="Almeida C.A."/>
            <person name="Ferrarezi J.A."/>
            <person name="Labate C.A."/>
        </authorList>
    </citation>
    <scope>NUCLEOTIDE SEQUENCE</scope>
    <source>
        <strain evidence="2">MF-1</strain>
    </source>
</reference>
<dbReference type="EMBL" id="AVOT02027426">
    <property type="protein sequence ID" value="MBW0519484.1"/>
    <property type="molecule type" value="Genomic_DNA"/>
</dbReference>
<accession>A0A9Q3EDY4</accession>
<evidence type="ECO:0000313" key="2">
    <source>
        <dbReference type="EMBL" id="MBW0519484.1"/>
    </source>
</evidence>
<comment type="caution">
    <text evidence="2">The sequence shown here is derived from an EMBL/GenBank/DDBJ whole genome shotgun (WGS) entry which is preliminary data.</text>
</comment>
<gene>
    <name evidence="2" type="ORF">O181_059199</name>
</gene>
<sequence>MNSYLHIKSFLGQERTIKLLGGWRPLVKEPKYFIHRQEGVGNDPSFGEERTIGIQQLQGSSRSVQRQSQRTSEGEVRSQEASRKGKRQSQLSQTLPTRVQDSQIGTFSRGHCIQYGQKSYGIHSQRAGKDEKDFSMQTIDEIRSIKASIDIEIGKFDEKLNKRTSDINDLKTNDRIPAEWNKFTASRIELISSLCDRIESKVQVQDYGMEDLSITQINDQLKIPTNHVSEMVSNTNLFATHFARNDSERKKLKDEMITHVEQIYKNYEPNSHIPKNYTPFTEEKPSVKGSLTPFLGENATSAKDIHILEQWPTFSGQGKLNQIEFIRKIDMLRKDFHINDEIIAGKLHSVFNGSAKKWY</sequence>
<keyword evidence="3" id="KW-1185">Reference proteome</keyword>
<dbReference type="AlphaFoldDB" id="A0A9Q3EDY4"/>
<feature type="compositionally biased region" description="Low complexity" evidence="1">
    <location>
        <begin position="57"/>
        <end position="71"/>
    </location>
</feature>
<proteinExistence type="predicted"/>